<reference evidence="2" key="1">
    <citation type="submission" date="2013-11" db="EMBL/GenBank/DDBJ databases">
        <authorList>
            <person name="Aslett M."/>
        </authorList>
    </citation>
    <scope>NUCLEOTIDE SEQUENCE [LARGE SCALE GENOMIC DNA]</scope>
    <source>
        <strain evidence="2">Edinburgh</strain>
    </source>
</reference>
<evidence type="ECO:0000256" key="1">
    <source>
        <dbReference type="ARBA" id="ARBA00023002"/>
    </source>
</evidence>
<accession>A0A5S6Q8U2</accession>
<dbReference type="PANTHER" id="PTHR43157:SF31">
    <property type="entry name" value="PHOSPHATIDYLINOSITOL-GLYCAN BIOSYNTHESIS CLASS F PROTEIN"/>
    <property type="match status" value="1"/>
</dbReference>
<dbReference type="Pfam" id="PF00106">
    <property type="entry name" value="adh_short"/>
    <property type="match status" value="1"/>
</dbReference>
<sequence length="276" mass="31122">MAEKSVLVTGSTDGIGLQTALSLSYDPQRRVILHGRSRERCEKAMDYVLERCADARLDYLVYDFAAMANVVLMADEVKARFGNLSAVVCNAGVLMPEREETVDGFEMTFQVNHLAHFALVNLLLDTLKKNKPSRIVVVSSVCYDWYRMDFDNIMAVGKYEKFAQYSRSKLANHMFTFALARRLTNTGVTCNVYEPGIVATKLRRVGGQISGIEPKRGCRAAVYLVESDDVANVNGCFFDRDHRAAVTNRVSSNRDFQEKLWQLSVQLCKERGITFE</sequence>
<protein>
    <submittedName>
        <fullName evidence="3">Retinol dehydrogenase 14</fullName>
    </submittedName>
</protein>
<dbReference type="PANTHER" id="PTHR43157">
    <property type="entry name" value="PHOSPHATIDYLINOSITOL-GLYCAN BIOSYNTHESIS CLASS F PROTEIN-RELATED"/>
    <property type="match status" value="1"/>
</dbReference>
<dbReference type="Gene3D" id="3.40.50.720">
    <property type="entry name" value="NAD(P)-binding Rossmann-like Domain"/>
    <property type="match status" value="1"/>
</dbReference>
<keyword evidence="2" id="KW-1185">Reference proteome</keyword>
<dbReference type="InterPro" id="IPR036291">
    <property type="entry name" value="NAD(P)-bd_dom_sf"/>
</dbReference>
<dbReference type="WBParaSite" id="TMUE_1000003510.3">
    <property type="protein sequence ID" value="TMUE_1000003510.3"/>
    <property type="gene ID" value="WBGene00294002"/>
</dbReference>
<dbReference type="Proteomes" id="UP000046395">
    <property type="component" value="Unassembled WGS sequence"/>
</dbReference>
<dbReference type="SUPFAM" id="SSF51735">
    <property type="entry name" value="NAD(P)-binding Rossmann-fold domains"/>
    <property type="match status" value="1"/>
</dbReference>
<organism evidence="2 3">
    <name type="scientific">Trichuris muris</name>
    <name type="common">Mouse whipworm</name>
    <dbReference type="NCBI Taxonomy" id="70415"/>
    <lineage>
        <taxon>Eukaryota</taxon>
        <taxon>Metazoa</taxon>
        <taxon>Ecdysozoa</taxon>
        <taxon>Nematoda</taxon>
        <taxon>Enoplea</taxon>
        <taxon>Dorylaimia</taxon>
        <taxon>Trichinellida</taxon>
        <taxon>Trichuridae</taxon>
        <taxon>Trichuris</taxon>
    </lineage>
</organism>
<dbReference type="WBParaSite" id="TMUE_1000003510.2">
    <property type="protein sequence ID" value="TMUE_1000003510.2"/>
    <property type="gene ID" value="WBGene00294002"/>
</dbReference>
<dbReference type="InterPro" id="IPR002347">
    <property type="entry name" value="SDR_fam"/>
</dbReference>
<proteinExistence type="predicted"/>
<dbReference type="GO" id="GO:0016491">
    <property type="term" value="F:oxidoreductase activity"/>
    <property type="evidence" value="ECO:0007669"/>
    <property type="project" value="UniProtKB-KW"/>
</dbReference>
<reference evidence="2" key="2">
    <citation type="submission" date="2014-03" db="EMBL/GenBank/DDBJ databases">
        <title>The whipworm genome and dual-species transcriptomics of an intimate host-pathogen interaction.</title>
        <authorList>
            <person name="Foth B.J."/>
            <person name="Tsai I.J."/>
            <person name="Reid A.J."/>
            <person name="Bancroft A.J."/>
            <person name="Nichol S."/>
            <person name="Tracey A."/>
            <person name="Holroyd N."/>
            <person name="Cotton J.A."/>
            <person name="Stanley E.J."/>
            <person name="Zarowiecki M."/>
            <person name="Liu J.Z."/>
            <person name="Huckvale T."/>
            <person name="Cooper P.J."/>
            <person name="Grencis R.K."/>
            <person name="Berriman M."/>
        </authorList>
    </citation>
    <scope>NUCLEOTIDE SEQUENCE [LARGE SCALE GENOMIC DNA]</scope>
    <source>
        <strain evidence="2">Edinburgh</strain>
    </source>
</reference>
<keyword evidence="1" id="KW-0560">Oxidoreductase</keyword>
<dbReference type="AlphaFoldDB" id="A0A5S6Q8U2"/>
<dbReference type="STRING" id="70415.A0A5S6Q8U2"/>
<dbReference type="PRINTS" id="PR00081">
    <property type="entry name" value="GDHRDH"/>
</dbReference>
<reference evidence="3" key="3">
    <citation type="submission" date="2019-12" db="UniProtKB">
        <authorList>
            <consortium name="WormBaseParasite"/>
        </authorList>
    </citation>
    <scope>IDENTIFICATION</scope>
</reference>
<evidence type="ECO:0000313" key="3">
    <source>
        <dbReference type="WBParaSite" id="TMUE_1000003510.1"/>
    </source>
</evidence>
<evidence type="ECO:0000313" key="2">
    <source>
        <dbReference type="Proteomes" id="UP000046395"/>
    </source>
</evidence>
<name>A0A5S6Q8U2_TRIMR</name>
<dbReference type="WBParaSite" id="TMUE_1000003510.1">
    <property type="protein sequence ID" value="TMUE_1000003510.1"/>
    <property type="gene ID" value="WBGene00294002"/>
</dbReference>